<name>A0ACB8E1N4_DERSI</name>
<comment type="caution">
    <text evidence="1">The sequence shown here is derived from an EMBL/GenBank/DDBJ whole genome shotgun (WGS) entry which is preliminary data.</text>
</comment>
<reference evidence="1" key="1">
    <citation type="submission" date="2020-05" db="EMBL/GenBank/DDBJ databases">
        <title>Large-scale comparative analyses of tick genomes elucidate their genetic diversity and vector capacities.</title>
        <authorList>
            <person name="Jia N."/>
            <person name="Wang J."/>
            <person name="Shi W."/>
            <person name="Du L."/>
            <person name="Sun Y."/>
            <person name="Zhan W."/>
            <person name="Jiang J."/>
            <person name="Wang Q."/>
            <person name="Zhang B."/>
            <person name="Ji P."/>
            <person name="Sakyi L.B."/>
            <person name="Cui X."/>
            <person name="Yuan T."/>
            <person name="Jiang B."/>
            <person name="Yang W."/>
            <person name="Lam T.T.-Y."/>
            <person name="Chang Q."/>
            <person name="Ding S."/>
            <person name="Wang X."/>
            <person name="Zhu J."/>
            <person name="Ruan X."/>
            <person name="Zhao L."/>
            <person name="Wei J."/>
            <person name="Que T."/>
            <person name="Du C."/>
            <person name="Cheng J."/>
            <person name="Dai P."/>
            <person name="Han X."/>
            <person name="Huang E."/>
            <person name="Gao Y."/>
            <person name="Liu J."/>
            <person name="Shao H."/>
            <person name="Ye R."/>
            <person name="Li L."/>
            <person name="Wei W."/>
            <person name="Wang X."/>
            <person name="Wang C."/>
            <person name="Yang T."/>
            <person name="Huo Q."/>
            <person name="Li W."/>
            <person name="Guo W."/>
            <person name="Chen H."/>
            <person name="Zhou L."/>
            <person name="Ni X."/>
            <person name="Tian J."/>
            <person name="Zhou Y."/>
            <person name="Sheng Y."/>
            <person name="Liu T."/>
            <person name="Pan Y."/>
            <person name="Xia L."/>
            <person name="Li J."/>
            <person name="Zhao F."/>
            <person name="Cao W."/>
        </authorList>
    </citation>
    <scope>NUCLEOTIDE SEQUENCE</scope>
    <source>
        <strain evidence="1">Dsil-2018</strain>
    </source>
</reference>
<evidence type="ECO:0000313" key="1">
    <source>
        <dbReference type="EMBL" id="KAH7980441.1"/>
    </source>
</evidence>
<dbReference type="EMBL" id="CM023470">
    <property type="protein sequence ID" value="KAH7980441.1"/>
    <property type="molecule type" value="Genomic_DNA"/>
</dbReference>
<sequence length="339" mass="37464">MSSSGEVCGLSAFENYFALELLFKSCNESLQSKEDALIVLAHYLLVRNRKRCAGIGESWGSDQHCTTELLPPGWNENQGLYTIRYISAQNNERYLLKAARVDNSLLICVLRFVRDAIFLPRASLVSKNLVWIQPSRVTVFLPAKAGVLLNIKEDKTASTSLNVGKYVSEEYKDCSRAFKDLNAVVEKVNREVINVLEHSESEISGFRGASPATSHERVLGMLTGQPSVEWPRAQEPARLGLRDLDPFFGGYSGGGMIMDPRELTRPLHPNPGATIPGLPRASVPPGARFDPFGPSSTNDPASFRRVSKAAPISWITWFIQSFCYLDAAIDYISCPGMES</sequence>
<protein>
    <submittedName>
        <fullName evidence="1">Uncharacterized protein</fullName>
    </submittedName>
</protein>
<organism evidence="1 2">
    <name type="scientific">Dermacentor silvarum</name>
    <name type="common">Tick</name>
    <dbReference type="NCBI Taxonomy" id="543639"/>
    <lineage>
        <taxon>Eukaryota</taxon>
        <taxon>Metazoa</taxon>
        <taxon>Ecdysozoa</taxon>
        <taxon>Arthropoda</taxon>
        <taxon>Chelicerata</taxon>
        <taxon>Arachnida</taxon>
        <taxon>Acari</taxon>
        <taxon>Parasitiformes</taxon>
        <taxon>Ixodida</taxon>
        <taxon>Ixodoidea</taxon>
        <taxon>Ixodidae</taxon>
        <taxon>Rhipicephalinae</taxon>
        <taxon>Dermacentor</taxon>
    </lineage>
</organism>
<keyword evidence="2" id="KW-1185">Reference proteome</keyword>
<gene>
    <name evidence="1" type="ORF">HPB49_016220</name>
</gene>
<accession>A0ACB8E1N4</accession>
<evidence type="ECO:0000313" key="2">
    <source>
        <dbReference type="Proteomes" id="UP000821865"/>
    </source>
</evidence>
<proteinExistence type="predicted"/>
<dbReference type="Proteomes" id="UP000821865">
    <property type="component" value="Chromosome 1"/>
</dbReference>